<accession>A0A238V3U9</accession>
<dbReference type="PANTHER" id="PTHR46663:SF2">
    <property type="entry name" value="GGDEF DOMAIN-CONTAINING PROTEIN"/>
    <property type="match status" value="1"/>
</dbReference>
<dbReference type="Proteomes" id="UP000198348">
    <property type="component" value="Unassembled WGS sequence"/>
</dbReference>
<dbReference type="SUPFAM" id="SSF55073">
    <property type="entry name" value="Nucleotide cyclase"/>
    <property type="match status" value="1"/>
</dbReference>
<evidence type="ECO:0000313" key="3">
    <source>
        <dbReference type="Proteomes" id="UP000198348"/>
    </source>
</evidence>
<dbReference type="PROSITE" id="PS50887">
    <property type="entry name" value="GGDEF"/>
    <property type="match status" value="1"/>
</dbReference>
<dbReference type="RefSeq" id="WP_089299627.1">
    <property type="nucleotide sequence ID" value="NZ_FZNW01000001.1"/>
</dbReference>
<evidence type="ECO:0000259" key="1">
    <source>
        <dbReference type="PROSITE" id="PS50887"/>
    </source>
</evidence>
<name>A0A238V3U9_9PSEU</name>
<sequence>MIPALAIWLAALVPTLGLLAAAGAARYWHRQARYDPLTGLPGRDRLRTLARRARPRSGPVGVLLLDVDRFKQVNDTYGHRAGDALLTVIARRLRAATGRGEVPVRLHGDEFAVWLGRTDPEASARRAREVARALTRPVCVDGHQLVVTASVGHTTSSYADTVSLAELLHQADQAMYRAKHQRHTLASLPTTAPADRLRDLRKDAS</sequence>
<keyword evidence="3" id="KW-1185">Reference proteome</keyword>
<organism evidence="2 3">
    <name type="scientific">Haloechinothrix alba</name>
    <dbReference type="NCBI Taxonomy" id="664784"/>
    <lineage>
        <taxon>Bacteria</taxon>
        <taxon>Bacillati</taxon>
        <taxon>Actinomycetota</taxon>
        <taxon>Actinomycetes</taxon>
        <taxon>Pseudonocardiales</taxon>
        <taxon>Pseudonocardiaceae</taxon>
        <taxon>Haloechinothrix</taxon>
    </lineage>
</organism>
<dbReference type="InterPro" id="IPR052163">
    <property type="entry name" value="DGC-Regulatory_Protein"/>
</dbReference>
<dbReference type="InterPro" id="IPR043128">
    <property type="entry name" value="Rev_trsase/Diguanyl_cyclase"/>
</dbReference>
<dbReference type="OrthoDB" id="23692at2"/>
<protein>
    <submittedName>
        <fullName evidence="2">Diguanylate cyclase (GGDEF) domain-containing protein</fullName>
    </submittedName>
</protein>
<dbReference type="SMART" id="SM00267">
    <property type="entry name" value="GGDEF"/>
    <property type="match status" value="1"/>
</dbReference>
<feature type="domain" description="GGDEF" evidence="1">
    <location>
        <begin position="58"/>
        <end position="190"/>
    </location>
</feature>
<dbReference type="PANTHER" id="PTHR46663">
    <property type="entry name" value="DIGUANYLATE CYCLASE DGCT-RELATED"/>
    <property type="match status" value="1"/>
</dbReference>
<proteinExistence type="predicted"/>
<dbReference type="CDD" id="cd01949">
    <property type="entry name" value="GGDEF"/>
    <property type="match status" value="1"/>
</dbReference>
<dbReference type="AlphaFoldDB" id="A0A238V3U9"/>
<dbReference type="Gene3D" id="3.30.70.270">
    <property type="match status" value="1"/>
</dbReference>
<dbReference type="InterPro" id="IPR029787">
    <property type="entry name" value="Nucleotide_cyclase"/>
</dbReference>
<dbReference type="NCBIfam" id="TIGR00254">
    <property type="entry name" value="GGDEF"/>
    <property type="match status" value="1"/>
</dbReference>
<dbReference type="InterPro" id="IPR000160">
    <property type="entry name" value="GGDEF_dom"/>
</dbReference>
<evidence type="ECO:0000313" key="2">
    <source>
        <dbReference type="EMBL" id="SNR29172.1"/>
    </source>
</evidence>
<dbReference type="Pfam" id="PF00990">
    <property type="entry name" value="GGDEF"/>
    <property type="match status" value="1"/>
</dbReference>
<dbReference type="EMBL" id="FZNW01000001">
    <property type="protein sequence ID" value="SNR29172.1"/>
    <property type="molecule type" value="Genomic_DNA"/>
</dbReference>
<reference evidence="3" key="1">
    <citation type="submission" date="2017-06" db="EMBL/GenBank/DDBJ databases">
        <authorList>
            <person name="Varghese N."/>
            <person name="Submissions S."/>
        </authorList>
    </citation>
    <scope>NUCLEOTIDE SEQUENCE [LARGE SCALE GENOMIC DNA]</scope>
    <source>
        <strain evidence="3">DSM 45207</strain>
    </source>
</reference>
<gene>
    <name evidence="2" type="ORF">SAMN06265360_101316</name>
</gene>